<accession>A0A4R2R6C0</accession>
<sequence length="254" mass="28425">MGVLARVRAVGRSEDRSIIALDDALAALGDDGYVESGYREVPLRGIVGTAARSADFDIEFRPLHRAVRDRQQQLAAAVLAGKQLPPVELVQLGEMYFVRDGHHRVSVARSLGWPSITAWVRRSCTIAFGEACLRLAHLPSKAAERVFLERVPLPDEVRKRLWLVRPDGWARLGDAAESWGYAQLMAGRRFPERADLARAWWTEEVQPVVAAARAVRETERDVQLYAAALLMRDRQGLASWPCPLTKFVEQALSY</sequence>
<gene>
    <name evidence="1" type="ORF">EV191_1011364</name>
</gene>
<dbReference type="EMBL" id="SLXQ01000001">
    <property type="protein sequence ID" value="TCP57409.1"/>
    <property type="molecule type" value="Genomic_DNA"/>
</dbReference>
<dbReference type="AlphaFoldDB" id="A0A4R2R6C0"/>
<evidence type="ECO:0000313" key="1">
    <source>
        <dbReference type="EMBL" id="TCP57409.1"/>
    </source>
</evidence>
<reference evidence="1 2" key="1">
    <citation type="submission" date="2019-03" db="EMBL/GenBank/DDBJ databases">
        <title>Genomic Encyclopedia of Type Strains, Phase IV (KMG-IV): sequencing the most valuable type-strain genomes for metagenomic binning, comparative biology and taxonomic classification.</title>
        <authorList>
            <person name="Goeker M."/>
        </authorList>
    </citation>
    <scope>NUCLEOTIDE SEQUENCE [LARGE SCALE GENOMIC DNA]</scope>
    <source>
        <strain evidence="1 2">DSM 45765</strain>
    </source>
</reference>
<name>A0A4R2R6C0_9PSEU</name>
<dbReference type="Proteomes" id="UP000294911">
    <property type="component" value="Unassembled WGS sequence"/>
</dbReference>
<dbReference type="InterPro" id="IPR036086">
    <property type="entry name" value="ParB/Sulfiredoxin_sf"/>
</dbReference>
<evidence type="ECO:0000313" key="2">
    <source>
        <dbReference type="Proteomes" id="UP000294911"/>
    </source>
</evidence>
<protein>
    <submittedName>
        <fullName evidence="1">ParB-like nuclease family protein</fullName>
    </submittedName>
</protein>
<comment type="caution">
    <text evidence="1">The sequence shown here is derived from an EMBL/GenBank/DDBJ whole genome shotgun (WGS) entry which is preliminary data.</text>
</comment>
<dbReference type="SUPFAM" id="SSF110849">
    <property type="entry name" value="ParB/Sulfiredoxin"/>
    <property type="match status" value="1"/>
</dbReference>
<proteinExistence type="predicted"/>
<keyword evidence="2" id="KW-1185">Reference proteome</keyword>
<organism evidence="1 2">
    <name type="scientific">Tamaricihabitans halophyticus</name>
    <dbReference type="NCBI Taxonomy" id="1262583"/>
    <lineage>
        <taxon>Bacteria</taxon>
        <taxon>Bacillati</taxon>
        <taxon>Actinomycetota</taxon>
        <taxon>Actinomycetes</taxon>
        <taxon>Pseudonocardiales</taxon>
        <taxon>Pseudonocardiaceae</taxon>
        <taxon>Tamaricihabitans</taxon>
    </lineage>
</organism>
<dbReference type="OrthoDB" id="1100724at2"/>